<evidence type="ECO:0000313" key="2">
    <source>
        <dbReference type="Proteomes" id="UP001153269"/>
    </source>
</evidence>
<gene>
    <name evidence="1" type="ORF">PLEPLA_LOCUS8075</name>
</gene>
<dbReference type="Proteomes" id="UP001153269">
    <property type="component" value="Unassembled WGS sequence"/>
</dbReference>
<accession>A0A9N7TW25</accession>
<proteinExistence type="predicted"/>
<reference evidence="1" key="1">
    <citation type="submission" date="2020-03" db="EMBL/GenBank/DDBJ databases">
        <authorList>
            <person name="Weist P."/>
        </authorList>
    </citation>
    <scope>NUCLEOTIDE SEQUENCE</scope>
</reference>
<organism evidence="1 2">
    <name type="scientific">Pleuronectes platessa</name>
    <name type="common">European plaice</name>
    <dbReference type="NCBI Taxonomy" id="8262"/>
    <lineage>
        <taxon>Eukaryota</taxon>
        <taxon>Metazoa</taxon>
        <taxon>Chordata</taxon>
        <taxon>Craniata</taxon>
        <taxon>Vertebrata</taxon>
        <taxon>Euteleostomi</taxon>
        <taxon>Actinopterygii</taxon>
        <taxon>Neopterygii</taxon>
        <taxon>Teleostei</taxon>
        <taxon>Neoteleostei</taxon>
        <taxon>Acanthomorphata</taxon>
        <taxon>Carangaria</taxon>
        <taxon>Pleuronectiformes</taxon>
        <taxon>Pleuronectoidei</taxon>
        <taxon>Pleuronectidae</taxon>
        <taxon>Pleuronectes</taxon>
    </lineage>
</organism>
<sequence length="190" mass="21263">MSNVSPNARTAQLPLLLPGRSMVSLFGASALEARLRGGSTRIETLQSHRRWDEEQERAGVGGKWKNHYLSTEGCFRQERGRKGKRQGGGRALLPVKPWNSFGFERDNDRSGDKHWRREIVSASVTLPRYITYYIRVHLISKDTLTTPLNKDEESRGALPLPPECVSLRHVHVCARVSVCMGHATAPCSST</sequence>
<protein>
    <submittedName>
        <fullName evidence="1">Uncharacterized protein</fullName>
    </submittedName>
</protein>
<comment type="caution">
    <text evidence="1">The sequence shown here is derived from an EMBL/GenBank/DDBJ whole genome shotgun (WGS) entry which is preliminary data.</text>
</comment>
<name>A0A9N7TW25_PLEPL</name>
<dbReference type="AlphaFoldDB" id="A0A9N7TW25"/>
<keyword evidence="2" id="KW-1185">Reference proteome</keyword>
<dbReference type="EMBL" id="CADEAL010000441">
    <property type="protein sequence ID" value="CAB1420200.1"/>
    <property type="molecule type" value="Genomic_DNA"/>
</dbReference>
<evidence type="ECO:0000313" key="1">
    <source>
        <dbReference type="EMBL" id="CAB1420200.1"/>
    </source>
</evidence>